<dbReference type="EMBL" id="CAXAMM010039477">
    <property type="protein sequence ID" value="CAK9086737.1"/>
    <property type="molecule type" value="Genomic_DNA"/>
</dbReference>
<reference evidence="5 6" key="1">
    <citation type="submission" date="2024-02" db="EMBL/GenBank/DDBJ databases">
        <authorList>
            <person name="Chen Y."/>
            <person name="Shah S."/>
            <person name="Dougan E. K."/>
            <person name="Thang M."/>
            <person name="Chan C."/>
        </authorList>
    </citation>
    <scope>NUCLEOTIDE SEQUENCE [LARGE SCALE GENOMIC DNA]</scope>
</reference>
<evidence type="ECO:0000256" key="1">
    <source>
        <dbReference type="ARBA" id="ARBA00004340"/>
    </source>
</evidence>
<evidence type="ECO:0000256" key="3">
    <source>
        <dbReference type="ARBA" id="ARBA00022525"/>
    </source>
</evidence>
<proteinExistence type="predicted"/>
<feature type="domain" description="Crinkler effector protein N-terminal" evidence="4">
    <location>
        <begin position="44"/>
        <end position="94"/>
    </location>
</feature>
<comment type="caution">
    <text evidence="5">The sequence shown here is derived from an EMBL/GenBank/DDBJ whole genome shotgun (WGS) entry which is preliminary data.</text>
</comment>
<evidence type="ECO:0000313" key="6">
    <source>
        <dbReference type="Proteomes" id="UP001642464"/>
    </source>
</evidence>
<accession>A0ABP0QID0</accession>
<evidence type="ECO:0000313" key="5">
    <source>
        <dbReference type="EMBL" id="CAK9086737.1"/>
    </source>
</evidence>
<dbReference type="Pfam" id="PF20147">
    <property type="entry name" value="Crinkler"/>
    <property type="match status" value="1"/>
</dbReference>
<dbReference type="InterPro" id="IPR045379">
    <property type="entry name" value="Crinkler_N"/>
</dbReference>
<name>A0ABP0QID0_9DINO</name>
<sequence>MKLLIARKLQQIPLPTSGGTGTAQPAVWVRQIRKDGEKFAQIGNPFKVTGELADVDDLKKAIKAEKPNKVKCDADEIDIFSQQDGKWIKEEKMSASLRDTDETDCYGFTLPSV</sequence>
<keyword evidence="6" id="KW-1185">Reference proteome</keyword>
<organism evidence="5 6">
    <name type="scientific">Durusdinium trenchii</name>
    <dbReference type="NCBI Taxonomy" id="1381693"/>
    <lineage>
        <taxon>Eukaryota</taxon>
        <taxon>Sar</taxon>
        <taxon>Alveolata</taxon>
        <taxon>Dinophyceae</taxon>
        <taxon>Suessiales</taxon>
        <taxon>Symbiodiniaceae</taxon>
        <taxon>Durusdinium</taxon>
    </lineage>
</organism>
<gene>
    <name evidence="5" type="ORF">SCF082_LOCUS41027</name>
</gene>
<comment type="subcellular location">
    <subcellularLocation>
        <location evidence="1">Host cell</location>
    </subcellularLocation>
    <subcellularLocation>
        <location evidence="2">Secreted</location>
    </subcellularLocation>
</comment>
<keyword evidence="3" id="KW-0964">Secreted</keyword>
<evidence type="ECO:0000259" key="4">
    <source>
        <dbReference type="Pfam" id="PF20147"/>
    </source>
</evidence>
<dbReference type="Proteomes" id="UP001642464">
    <property type="component" value="Unassembled WGS sequence"/>
</dbReference>
<evidence type="ECO:0000256" key="2">
    <source>
        <dbReference type="ARBA" id="ARBA00004613"/>
    </source>
</evidence>
<protein>
    <recommendedName>
        <fullName evidence="4">Crinkler effector protein N-terminal domain-containing protein</fullName>
    </recommendedName>
</protein>